<evidence type="ECO:0000259" key="16">
    <source>
        <dbReference type="PROSITE" id="PS50016"/>
    </source>
</evidence>
<dbReference type="Ensembl" id="ENSMAMT00000039557.1">
    <property type="protein sequence ID" value="ENSMAMP00000066983.1"/>
    <property type="gene ID" value="ENSMAMG00000026743.1"/>
</dbReference>
<evidence type="ECO:0000256" key="6">
    <source>
        <dbReference type="ARBA" id="ARBA00023015"/>
    </source>
</evidence>
<dbReference type="PANTHER" id="PTHR45915">
    <property type="entry name" value="TRANSCRIPTION INTERMEDIARY FACTOR"/>
    <property type="match status" value="1"/>
</dbReference>
<comment type="subcellular location">
    <subcellularLocation>
        <location evidence="1">Nucleus</location>
    </subcellularLocation>
</comment>
<feature type="compositionally biased region" description="Polar residues" evidence="14">
    <location>
        <begin position="1162"/>
        <end position="1211"/>
    </location>
</feature>
<organism evidence="19 20">
    <name type="scientific">Mastacembelus armatus</name>
    <name type="common">zig-zag eel</name>
    <dbReference type="NCBI Taxonomy" id="205130"/>
    <lineage>
        <taxon>Eukaryota</taxon>
        <taxon>Metazoa</taxon>
        <taxon>Chordata</taxon>
        <taxon>Craniata</taxon>
        <taxon>Vertebrata</taxon>
        <taxon>Euteleostomi</taxon>
        <taxon>Actinopterygii</taxon>
        <taxon>Neopterygii</taxon>
        <taxon>Teleostei</taxon>
        <taxon>Neoteleostei</taxon>
        <taxon>Acanthomorphata</taxon>
        <taxon>Anabantaria</taxon>
        <taxon>Synbranchiformes</taxon>
        <taxon>Mastacembelidae</taxon>
        <taxon>Mastacembelus</taxon>
    </lineage>
</organism>
<evidence type="ECO:0000256" key="7">
    <source>
        <dbReference type="ARBA" id="ARBA00023054"/>
    </source>
</evidence>
<sequence>EIVCQYTKIWSKFYKCTFSIFNEVTKDYCEGLGFDTIQDSCSHLLQMMGDERLNMSGNSSGFALVSHPAFGIYTSSSGCSEFGGLGSLGLSALAPHSQFGTFPGKEAQGTAAFFPPLLGLHPAFASNFKGHDPVHLQSYTSGNKKGSLKLKASINGSMNSFLCPVVPFPRNLLSSLSLCNLQTRTGMKFIKKSASSSSLQTPPTYSSDILSINLLSLPHSNDTNLFLNQHPNGAMHSEVQDAPLALVTKPHCQSSTASTKPHLAATSPPCPLPVNLSSSTKELSGSSATSFKSSSSSGLVHISRETKTHKSLRAGKCLPKTNSSCASVDLVRGTESEIYSSKESDDSLGDEDEDDADDDIEDEDSGSKSESNLESSSDGSEDDIKQCGETRANSNVERTLKLAKSSAHESSSDLSANCSLLNLQIIKPPSLPSAILTHTTATNFTKHSSTDTSLIICLLLLSWQRETRIRTVAGRLQGEVAYFAPCGKKLRQYPDVMKGLQWFLLSEEEIAPSVIAMDGRHSRRTKSEHEMTGGSTGARQWKADPVNLAESNFQDVSDAKLLRKLEAQEIARQAAQLKLMRKLEKQAMVQAAKEARKQQAIMAAEERRKKREQIKILKQQEKIKRIQQIRMEKELRAQQILEVRPESYCRNVLKHFFSAVDRIFKKPNQRLFLNYVVPLLEKERRRQHMMLMKAVEARKKAEEKERLKKEKKNEKRLNKERKLELKRLELEKAKELKKPNEDMCLADHKPLPELSHIPGLVLPGSAFSDCLVVLQFLRTFGKVLGLDINSNMFTLRDLQAGLLNIGDSMGKVQDLLVSMLFAALRDPGIPSGRKSKTSLGDHLANVEMNRDNVSEILQIYMEGHCEQTELTALAISLRTKAFQAHSPSQKAYMLAFLVNELCSSKAVISEIDKNIDNMTNLRKDMWVVEGKLRKLRNIHAKRTGKRDSSVGLEDSHSFVIPTGRNKCKRKEGDSEEEEDEDDDSEDQGDEEEEEEEESGGKKGKKAEMCEDEDDGAHSASMEELEKQIEKTYKQQSQIRQKLFNSSHSLRSMAIGQDRYKRRYWVLPHCGGVFVEGMGSGEGYEEVENEKTRQRTAPVVNIKQEHLEETKMPDFSSSQRTESDTTTPKRQQDKDNLNLFLQTPGSLSKLSKLLEVAKIAQESDISSRNSHSAKAHTTVSYPSYPTSQKELSHSPQSATSQQRLPNKTDTSVSSLLNAPQFKSNPCIPCSPQSVLHDDQLSKILMEKSNQWFSLLPRSPCEGSVTSDSSPPAYSSSPQTISTKSPTSLSPNPLDTCIFFSLMKNRLNSAIHQSSLTLCDMSRAATGPSLPFPDTPLHSILDLASQHREGNGNRVLFLANNNSINKTTEAQNDKPLCVSFPDVEVAKTQDYPSPQPIPEEMLHGWWRVSDLEELQCLIKALHSRGVRERVLLKQIQKHMEYMTQLSASSKDEIDVEELEMQQVTVKTVESWCVEEQAMEVDISLLQQVEELERKVVSASLQVKGWTLPEPQSEREDLVYHENKLFSFPSLEKKDQKETSTEELPGTMSRLHNNPLDIAVTRLAELERNIDRREEEVAPGLRWRKALSEVRSAAQLSLCIQHLQKSIAWERSIMKVHCQLCQKGDNEELLLLCDGCDKGCHTYCHKPKITTVPDGDWFCSTCVAKESGHFPQSWKQQSQTAGGGKKGSEVKRNNKPSVEGEEAASGNSVPKKGTKEFKKRKGDDSPASSQAKHDSPVTCAKKTKMAKDDANGLAMCRVLLAELEANQDAWPFLTPVNHKAVPGYRKVIKKPMDFSTIREKLTNNQYLNLEMFLFDVNLVFDNCEKFNEDNSEIGRAGHNMRRFFDKRWTELLN</sequence>
<feature type="compositionally biased region" description="Basic and acidic residues" evidence="14">
    <location>
        <begin position="1528"/>
        <end position="1537"/>
    </location>
</feature>
<dbReference type="SMART" id="SM00249">
    <property type="entry name" value="PHD"/>
    <property type="match status" value="1"/>
</dbReference>
<feature type="domain" description="Bromo" evidence="15">
    <location>
        <begin position="1761"/>
        <end position="1831"/>
    </location>
</feature>
<dbReference type="InterPro" id="IPR028941">
    <property type="entry name" value="WHIM2_dom"/>
</dbReference>
<evidence type="ECO:0000256" key="13">
    <source>
        <dbReference type="SAM" id="Coils"/>
    </source>
</evidence>
<dbReference type="CDD" id="cd15545">
    <property type="entry name" value="PHD_BAZ2A_like"/>
    <property type="match status" value="1"/>
</dbReference>
<feature type="domain" description="MBD" evidence="18">
    <location>
        <begin position="449"/>
        <end position="524"/>
    </location>
</feature>
<feature type="region of interest" description="Disordered" evidence="14">
    <location>
        <begin position="963"/>
        <end position="1020"/>
    </location>
</feature>
<keyword evidence="7 13" id="KW-0175">Coiled coil</keyword>
<dbReference type="PANTHER" id="PTHR45915:SF1">
    <property type="entry name" value="BROMODOMAIN ADJACENT TO ZINC FINGER DOMAIN PROTEIN 2B"/>
    <property type="match status" value="1"/>
</dbReference>
<evidence type="ECO:0000256" key="5">
    <source>
        <dbReference type="ARBA" id="ARBA00022833"/>
    </source>
</evidence>
<feature type="compositionally biased region" description="Low complexity" evidence="14">
    <location>
        <begin position="276"/>
        <end position="297"/>
    </location>
</feature>
<dbReference type="GO" id="GO:0008270">
    <property type="term" value="F:zinc ion binding"/>
    <property type="evidence" value="ECO:0007669"/>
    <property type="project" value="UniProtKB-KW"/>
</dbReference>
<keyword evidence="20" id="KW-1185">Reference proteome</keyword>
<feature type="compositionally biased region" description="Basic and acidic residues" evidence="14">
    <location>
        <begin position="336"/>
        <end position="345"/>
    </location>
</feature>
<feature type="region of interest" description="Disordered" evidence="14">
    <location>
        <begin position="1528"/>
        <end position="1548"/>
    </location>
</feature>
<dbReference type="PROSITE" id="PS50016">
    <property type="entry name" value="ZF_PHD_2"/>
    <property type="match status" value="1"/>
</dbReference>
<feature type="region of interest" description="Disordered" evidence="14">
    <location>
        <begin position="1261"/>
        <end position="1287"/>
    </location>
</feature>
<dbReference type="InterPro" id="IPR018359">
    <property type="entry name" value="Bromodomain_CS"/>
</dbReference>
<dbReference type="PROSITE" id="PS50982">
    <property type="entry name" value="MBD"/>
    <property type="match status" value="1"/>
</dbReference>
<dbReference type="PRINTS" id="PR00503">
    <property type="entry name" value="BROMODOMAIN"/>
</dbReference>
<dbReference type="InterPro" id="IPR013083">
    <property type="entry name" value="Znf_RING/FYVE/PHD"/>
</dbReference>
<dbReference type="InterPro" id="IPR018501">
    <property type="entry name" value="DDT_dom"/>
</dbReference>
<dbReference type="InterPro" id="IPR016177">
    <property type="entry name" value="DNA-bd_dom_sf"/>
</dbReference>
<dbReference type="FunFam" id="3.30.40.10:FF:000199">
    <property type="entry name" value="Bromodomain adjacent to zinc finger domain 2B"/>
    <property type="match status" value="1"/>
</dbReference>
<keyword evidence="9" id="KW-0804">Transcription</keyword>
<keyword evidence="10" id="KW-0539">Nucleus</keyword>
<dbReference type="Pfam" id="PF00628">
    <property type="entry name" value="PHD"/>
    <property type="match status" value="1"/>
</dbReference>
<feature type="region of interest" description="Disordered" evidence="14">
    <location>
        <begin position="255"/>
        <end position="315"/>
    </location>
</feature>
<dbReference type="SUPFAM" id="SSF57903">
    <property type="entry name" value="FYVE/PHD zinc finger"/>
    <property type="match status" value="1"/>
</dbReference>
<dbReference type="InterPro" id="IPR036427">
    <property type="entry name" value="Bromodomain-like_sf"/>
</dbReference>
<feature type="region of interest" description="Disordered" evidence="14">
    <location>
        <begin position="519"/>
        <end position="539"/>
    </location>
</feature>
<keyword evidence="4 12" id="KW-0863">Zinc-finger</keyword>
<feature type="domain" description="DDT" evidence="17">
    <location>
        <begin position="764"/>
        <end position="829"/>
    </location>
</feature>
<dbReference type="SMART" id="SM00297">
    <property type="entry name" value="BROMO"/>
    <property type="match status" value="1"/>
</dbReference>
<dbReference type="SUPFAM" id="SSF54171">
    <property type="entry name" value="DNA-binding domain"/>
    <property type="match status" value="1"/>
</dbReference>
<keyword evidence="3" id="KW-0479">Metal-binding</keyword>
<feature type="region of interest" description="Disordered" evidence="14">
    <location>
        <begin position="336"/>
        <end position="391"/>
    </location>
</feature>
<dbReference type="Pfam" id="PF02791">
    <property type="entry name" value="DDT"/>
    <property type="match status" value="1"/>
</dbReference>
<name>A0A7N8YK67_9TELE</name>
<reference evidence="19" key="1">
    <citation type="submission" date="2025-08" db="UniProtKB">
        <authorList>
            <consortium name="Ensembl"/>
        </authorList>
    </citation>
    <scope>IDENTIFICATION</scope>
</reference>
<evidence type="ECO:0000256" key="9">
    <source>
        <dbReference type="ARBA" id="ARBA00023163"/>
    </source>
</evidence>
<dbReference type="Proteomes" id="UP000261640">
    <property type="component" value="Unplaced"/>
</dbReference>
<keyword evidence="6" id="KW-0805">Transcription regulation</keyword>
<dbReference type="InterPro" id="IPR037374">
    <property type="entry name" value="BAZ2A/B_Bromo"/>
</dbReference>
<dbReference type="GO" id="GO:0005634">
    <property type="term" value="C:nucleus"/>
    <property type="evidence" value="ECO:0007669"/>
    <property type="project" value="UniProtKB-SubCell"/>
</dbReference>
<dbReference type="InterPro" id="IPR028942">
    <property type="entry name" value="WHIM1_dom"/>
</dbReference>
<feature type="compositionally biased region" description="Polar residues" evidence="14">
    <location>
        <begin position="1114"/>
        <end position="1128"/>
    </location>
</feature>
<accession>A0A7N8YK67</accession>
<feature type="compositionally biased region" description="Acidic residues" evidence="14">
    <location>
        <begin position="973"/>
        <end position="997"/>
    </location>
</feature>
<evidence type="ECO:0000313" key="20">
    <source>
        <dbReference type="Proteomes" id="UP000261640"/>
    </source>
</evidence>
<evidence type="ECO:0000313" key="19">
    <source>
        <dbReference type="Ensembl" id="ENSMAMP00000066983.1"/>
    </source>
</evidence>
<feature type="region of interest" description="Disordered" evidence="14">
    <location>
        <begin position="1670"/>
        <end position="1740"/>
    </location>
</feature>
<dbReference type="InterPro" id="IPR001965">
    <property type="entry name" value="Znf_PHD"/>
</dbReference>
<feature type="coiled-coil region" evidence="13">
    <location>
        <begin position="692"/>
        <end position="738"/>
    </location>
</feature>
<dbReference type="InterPro" id="IPR001487">
    <property type="entry name" value="Bromodomain"/>
</dbReference>
<evidence type="ECO:0000259" key="15">
    <source>
        <dbReference type="PROSITE" id="PS50014"/>
    </source>
</evidence>
<evidence type="ECO:0000259" key="17">
    <source>
        <dbReference type="PROSITE" id="PS50827"/>
    </source>
</evidence>
<comment type="similarity">
    <text evidence="2">Belongs to the WAL family.</text>
</comment>
<protein>
    <submittedName>
        <fullName evidence="19">Bromodomain adjacent to zinc finger domain 2B</fullName>
    </submittedName>
</protein>
<feature type="domain" description="PHD-type" evidence="16">
    <location>
        <begin position="1612"/>
        <end position="1662"/>
    </location>
</feature>
<feature type="compositionally biased region" description="Low complexity" evidence="14">
    <location>
        <begin position="368"/>
        <end position="378"/>
    </location>
</feature>
<dbReference type="InterPro" id="IPR011011">
    <property type="entry name" value="Znf_FYVE_PHD"/>
</dbReference>
<feature type="compositionally biased region" description="Low complexity" evidence="14">
    <location>
        <begin position="1262"/>
        <end position="1276"/>
    </location>
</feature>
<keyword evidence="5" id="KW-0862">Zinc</keyword>
<dbReference type="GO" id="GO:0003677">
    <property type="term" value="F:DNA binding"/>
    <property type="evidence" value="ECO:0007669"/>
    <property type="project" value="InterPro"/>
</dbReference>
<dbReference type="Gene3D" id="3.30.40.10">
    <property type="entry name" value="Zinc/RING finger domain, C3HC4 (zinc finger)"/>
    <property type="match status" value="1"/>
</dbReference>
<evidence type="ECO:0000259" key="18">
    <source>
        <dbReference type="PROSITE" id="PS50982"/>
    </source>
</evidence>
<dbReference type="SMART" id="SM00571">
    <property type="entry name" value="DDT"/>
    <property type="match status" value="1"/>
</dbReference>
<keyword evidence="8 11" id="KW-0103">Bromodomain</keyword>
<dbReference type="InterPro" id="IPR019787">
    <property type="entry name" value="Znf_PHD-finger"/>
</dbReference>
<dbReference type="Pfam" id="PF15612">
    <property type="entry name" value="WHIM1"/>
    <property type="match status" value="1"/>
</dbReference>
<evidence type="ECO:0000256" key="2">
    <source>
        <dbReference type="ARBA" id="ARBA00007444"/>
    </source>
</evidence>
<dbReference type="GeneTree" id="ENSGT00940000155359"/>
<evidence type="ECO:0000256" key="14">
    <source>
        <dbReference type="SAM" id="MobiDB-lite"/>
    </source>
</evidence>
<evidence type="ECO:0000256" key="10">
    <source>
        <dbReference type="ARBA" id="ARBA00023242"/>
    </source>
</evidence>
<feature type="region of interest" description="Disordered" evidence="14">
    <location>
        <begin position="1161"/>
        <end position="1211"/>
    </location>
</feature>
<feature type="compositionally biased region" description="Basic and acidic residues" evidence="14">
    <location>
        <begin position="1102"/>
        <end position="1111"/>
    </location>
</feature>
<dbReference type="GO" id="GO:0000785">
    <property type="term" value="C:chromatin"/>
    <property type="evidence" value="ECO:0007669"/>
    <property type="project" value="TreeGrafter"/>
</dbReference>
<dbReference type="Pfam" id="PF00439">
    <property type="entry name" value="Bromodomain"/>
    <property type="match status" value="1"/>
</dbReference>
<reference evidence="19" key="2">
    <citation type="submission" date="2025-09" db="UniProtKB">
        <authorList>
            <consortium name="Ensembl"/>
        </authorList>
    </citation>
    <scope>IDENTIFICATION</scope>
</reference>
<evidence type="ECO:0000256" key="12">
    <source>
        <dbReference type="PROSITE-ProRule" id="PRU00146"/>
    </source>
</evidence>
<dbReference type="CDD" id="cd05503">
    <property type="entry name" value="Bromo_BAZ2A_B_like"/>
    <property type="match status" value="1"/>
</dbReference>
<feature type="compositionally biased region" description="Basic and acidic residues" evidence="14">
    <location>
        <begin position="1710"/>
        <end position="1721"/>
    </location>
</feature>
<dbReference type="PROSITE" id="PS50827">
    <property type="entry name" value="DDT"/>
    <property type="match status" value="1"/>
</dbReference>
<feature type="compositionally biased region" description="Polar residues" evidence="14">
    <location>
        <begin position="1277"/>
        <end position="1287"/>
    </location>
</feature>
<evidence type="ECO:0000256" key="1">
    <source>
        <dbReference type="ARBA" id="ARBA00004123"/>
    </source>
</evidence>
<feature type="compositionally biased region" description="Acidic residues" evidence="14">
    <location>
        <begin position="346"/>
        <end position="364"/>
    </location>
</feature>
<evidence type="ECO:0000256" key="4">
    <source>
        <dbReference type="ARBA" id="ARBA00022771"/>
    </source>
</evidence>
<evidence type="ECO:0000256" key="11">
    <source>
        <dbReference type="PROSITE-ProRule" id="PRU00035"/>
    </source>
</evidence>
<dbReference type="Gene3D" id="1.20.920.10">
    <property type="entry name" value="Bromodomain-like"/>
    <property type="match status" value="1"/>
</dbReference>
<dbReference type="Pfam" id="PF15613">
    <property type="entry name" value="WSD"/>
    <property type="match status" value="1"/>
</dbReference>
<evidence type="ECO:0000256" key="3">
    <source>
        <dbReference type="ARBA" id="ARBA00022723"/>
    </source>
</evidence>
<dbReference type="Pfam" id="PF01429">
    <property type="entry name" value="MBD"/>
    <property type="match status" value="1"/>
</dbReference>
<evidence type="ECO:0000256" key="8">
    <source>
        <dbReference type="ARBA" id="ARBA00023117"/>
    </source>
</evidence>
<dbReference type="PROSITE" id="PS50014">
    <property type="entry name" value="BROMODOMAIN_2"/>
    <property type="match status" value="1"/>
</dbReference>
<dbReference type="SUPFAM" id="SSF47370">
    <property type="entry name" value="Bromodomain"/>
    <property type="match status" value="1"/>
</dbReference>
<dbReference type="InterPro" id="IPR001739">
    <property type="entry name" value="Methyl_CpG_DNA-bd"/>
</dbReference>
<feature type="region of interest" description="Disordered" evidence="14">
    <location>
        <begin position="1086"/>
        <end position="1135"/>
    </location>
</feature>
<proteinExistence type="inferred from homology"/>
<dbReference type="PROSITE" id="PS00633">
    <property type="entry name" value="BROMODOMAIN_1"/>
    <property type="match status" value="1"/>
</dbReference>